<evidence type="ECO:0000313" key="3">
    <source>
        <dbReference type="EMBL" id="KAF7189212.1"/>
    </source>
</evidence>
<feature type="compositionally biased region" description="Basic and acidic residues" evidence="1">
    <location>
        <begin position="178"/>
        <end position="193"/>
    </location>
</feature>
<feature type="chain" id="PRO_5034554369" evidence="2">
    <location>
        <begin position="18"/>
        <end position="321"/>
    </location>
</feature>
<feature type="compositionally biased region" description="Pro residues" evidence="1">
    <location>
        <begin position="213"/>
        <end position="225"/>
    </location>
</feature>
<comment type="caution">
    <text evidence="3">The sequence shown here is derived from an EMBL/GenBank/DDBJ whole genome shotgun (WGS) entry which is preliminary data.</text>
</comment>
<dbReference type="AlphaFoldDB" id="A0A8H6REJ1"/>
<gene>
    <name evidence="3" type="ORF">HII31_09365</name>
</gene>
<keyword evidence="4" id="KW-1185">Reference proteome</keyword>
<dbReference type="Proteomes" id="UP000660729">
    <property type="component" value="Unassembled WGS sequence"/>
</dbReference>
<feature type="compositionally biased region" description="Acidic residues" evidence="1">
    <location>
        <begin position="88"/>
        <end position="97"/>
    </location>
</feature>
<feature type="compositionally biased region" description="Basic and acidic residues" evidence="1">
    <location>
        <begin position="226"/>
        <end position="242"/>
    </location>
</feature>
<keyword evidence="2" id="KW-0732">Signal</keyword>
<feature type="compositionally biased region" description="Polar residues" evidence="1">
    <location>
        <begin position="257"/>
        <end position="273"/>
    </location>
</feature>
<feature type="compositionally biased region" description="Pro residues" evidence="1">
    <location>
        <begin position="132"/>
        <end position="144"/>
    </location>
</feature>
<evidence type="ECO:0000313" key="4">
    <source>
        <dbReference type="Proteomes" id="UP000660729"/>
    </source>
</evidence>
<feature type="compositionally biased region" description="Acidic residues" evidence="1">
    <location>
        <begin position="48"/>
        <end position="61"/>
    </location>
</feature>
<dbReference type="OrthoDB" id="10592082at2759"/>
<accession>A0A8H6REJ1</accession>
<dbReference type="EMBL" id="JABCIY010000193">
    <property type="protein sequence ID" value="KAF7189212.1"/>
    <property type="molecule type" value="Genomic_DNA"/>
</dbReference>
<feature type="region of interest" description="Disordered" evidence="1">
    <location>
        <begin position="37"/>
        <end position="297"/>
    </location>
</feature>
<feature type="compositionally biased region" description="Acidic residues" evidence="1">
    <location>
        <begin position="167"/>
        <end position="177"/>
    </location>
</feature>
<organism evidence="3 4">
    <name type="scientific">Pseudocercospora fuligena</name>
    <dbReference type="NCBI Taxonomy" id="685502"/>
    <lineage>
        <taxon>Eukaryota</taxon>
        <taxon>Fungi</taxon>
        <taxon>Dikarya</taxon>
        <taxon>Ascomycota</taxon>
        <taxon>Pezizomycotina</taxon>
        <taxon>Dothideomycetes</taxon>
        <taxon>Dothideomycetidae</taxon>
        <taxon>Mycosphaerellales</taxon>
        <taxon>Mycosphaerellaceae</taxon>
        <taxon>Pseudocercospora</taxon>
    </lineage>
</organism>
<sequence length="321" mass="34324">IPSTLLLLTGASVLVHGLNIGKRDENGLLVGRQTAPAPCVEVEGPDNCPDDGPDRYDDDDGPPPPRRGGPKGDGPKGPKGDEGPDNCPDPDDDWDDRQDDRGKGRDGDRDQDGVPNWEDTIDDRPRRADGSPLPPHCWPNPPPQREGDPPRPVCTEEDRNGRGGDRDWDDDDDDDRDWDGPGRGGRDGDRDYDGTPNWQDTTDDRPRRADGSPLPPHCWENPPPLREGEPPRPVCTDEDRNGRAGTAGVVGTGNTGSVPANRNGNTNANSDINPSGDVVGATDSYRQDSSVRQVDQNAGGRNSIPVLGGVAGLAIAFAAFL</sequence>
<feature type="compositionally biased region" description="Basic and acidic residues" evidence="1">
    <location>
        <begin position="73"/>
        <end position="82"/>
    </location>
</feature>
<evidence type="ECO:0000256" key="1">
    <source>
        <dbReference type="SAM" id="MobiDB-lite"/>
    </source>
</evidence>
<feature type="non-terminal residue" evidence="3">
    <location>
        <position position="1"/>
    </location>
</feature>
<feature type="compositionally biased region" description="Basic and acidic residues" evidence="1">
    <location>
        <begin position="98"/>
        <end position="112"/>
    </location>
</feature>
<feature type="compositionally biased region" description="Basic and acidic residues" evidence="1">
    <location>
        <begin position="145"/>
        <end position="166"/>
    </location>
</feature>
<name>A0A8H6REJ1_9PEZI</name>
<protein>
    <submittedName>
        <fullName evidence="3">Uncharacterized protein</fullName>
    </submittedName>
</protein>
<evidence type="ECO:0000256" key="2">
    <source>
        <dbReference type="SAM" id="SignalP"/>
    </source>
</evidence>
<feature type="compositionally biased region" description="Polar residues" evidence="1">
    <location>
        <begin position="287"/>
        <end position="297"/>
    </location>
</feature>
<feature type="signal peptide" evidence="2">
    <location>
        <begin position="1"/>
        <end position="17"/>
    </location>
</feature>
<reference evidence="3" key="1">
    <citation type="submission" date="2020-04" db="EMBL/GenBank/DDBJ databases">
        <title>Draft genome resource of the tomato pathogen Pseudocercospora fuligena.</title>
        <authorList>
            <person name="Zaccaron A."/>
        </authorList>
    </citation>
    <scope>NUCLEOTIDE SEQUENCE</scope>
    <source>
        <strain evidence="3">PF001</strain>
    </source>
</reference>
<proteinExistence type="predicted"/>